<dbReference type="Gene3D" id="1.10.357.10">
    <property type="entry name" value="Tetracycline Repressor, domain 2"/>
    <property type="match status" value="1"/>
</dbReference>
<organism evidence="1 2">
    <name type="scientific">Emergencia timonensis</name>
    <dbReference type="NCBI Taxonomy" id="1776384"/>
    <lineage>
        <taxon>Bacteria</taxon>
        <taxon>Bacillati</taxon>
        <taxon>Bacillota</taxon>
        <taxon>Clostridia</taxon>
        <taxon>Peptostreptococcales</taxon>
        <taxon>Anaerovoracaceae</taxon>
        <taxon>Emergencia</taxon>
    </lineage>
</organism>
<keyword evidence="2" id="KW-1185">Reference proteome</keyword>
<dbReference type="STRING" id="1776384.GCA_900086585_03943"/>
<proteinExistence type="predicted"/>
<dbReference type="PANTHER" id="PTHR43479:SF11">
    <property type="entry name" value="ACREF_ENVCD OPERON REPRESSOR-RELATED"/>
    <property type="match status" value="1"/>
</dbReference>
<gene>
    <name evidence="1" type="ORF">DW099_08005</name>
</gene>
<dbReference type="PANTHER" id="PTHR43479">
    <property type="entry name" value="ACREF/ENVCD OPERON REPRESSOR-RELATED"/>
    <property type="match status" value="1"/>
</dbReference>
<dbReference type="Proteomes" id="UP000284841">
    <property type="component" value="Unassembled WGS sequence"/>
</dbReference>
<dbReference type="SUPFAM" id="SSF46689">
    <property type="entry name" value="Homeodomain-like"/>
    <property type="match status" value="1"/>
</dbReference>
<dbReference type="OrthoDB" id="9810250at2"/>
<dbReference type="AlphaFoldDB" id="A0A415E425"/>
<dbReference type="RefSeq" id="WP_067542189.1">
    <property type="nucleotide sequence ID" value="NZ_AP025567.1"/>
</dbReference>
<protein>
    <recommendedName>
        <fullName evidence="3">TetR/AcrR family transcriptional regulator</fullName>
    </recommendedName>
</protein>
<dbReference type="InterPro" id="IPR050624">
    <property type="entry name" value="HTH-type_Tx_Regulator"/>
</dbReference>
<reference evidence="1 2" key="1">
    <citation type="submission" date="2018-08" db="EMBL/GenBank/DDBJ databases">
        <title>A genome reference for cultivated species of the human gut microbiota.</title>
        <authorList>
            <person name="Zou Y."/>
            <person name="Xue W."/>
            <person name="Luo G."/>
        </authorList>
    </citation>
    <scope>NUCLEOTIDE SEQUENCE [LARGE SCALE GENOMIC DNA]</scope>
    <source>
        <strain evidence="1 2">AM07-24</strain>
    </source>
</reference>
<dbReference type="EMBL" id="QRMS01000002">
    <property type="protein sequence ID" value="RHJ88339.1"/>
    <property type="molecule type" value="Genomic_DNA"/>
</dbReference>
<evidence type="ECO:0000313" key="1">
    <source>
        <dbReference type="EMBL" id="RHJ88339.1"/>
    </source>
</evidence>
<dbReference type="GeneID" id="83006225"/>
<dbReference type="InterPro" id="IPR009057">
    <property type="entry name" value="Homeodomain-like_sf"/>
</dbReference>
<name>A0A415E425_9FIRM</name>
<comment type="caution">
    <text evidence="1">The sequence shown here is derived from an EMBL/GenBank/DDBJ whole genome shotgun (WGS) entry which is preliminary data.</text>
</comment>
<evidence type="ECO:0008006" key="3">
    <source>
        <dbReference type="Google" id="ProtNLM"/>
    </source>
</evidence>
<evidence type="ECO:0000313" key="2">
    <source>
        <dbReference type="Proteomes" id="UP000284841"/>
    </source>
</evidence>
<accession>A0A415E425</accession>
<sequence>MFHIKNDKRARKSAELVVNAFDECLKSHDFENMTITELCNASTISRATFYRLFDDLEDVAAYKCELFAEEFSEAFKKCSIEEMQAAFFSEWMKNVELLKLIVRLRRTDIIYNCHRSHLDQVKEKMELLGIEDEITDYHLAMLTYILVGALTVWCDHDCRETPEELVASTKKSIADIGVFFDGRLSSVRLQSSRQK</sequence>